<dbReference type="Proteomes" id="UP000692896">
    <property type="component" value="Unassembled WGS sequence"/>
</dbReference>
<accession>A0A944DXU0</accession>
<protein>
    <submittedName>
        <fullName evidence="1">Toll/interleukin-1 receptor domain-containing protein</fullName>
    </submittedName>
</protein>
<evidence type="ECO:0000313" key="2">
    <source>
        <dbReference type="Proteomes" id="UP000692896"/>
    </source>
</evidence>
<keyword evidence="1" id="KW-0675">Receptor</keyword>
<proteinExistence type="predicted"/>
<reference evidence="1" key="1">
    <citation type="submission" date="2021-03" db="EMBL/GenBank/DDBJ databases">
        <title>Genomic analysis provides insights into the functional capacity of soil bacteria communities inhabiting an altitudinal gradient in the Atacama Desert.</title>
        <authorList>
            <person name="Gonzalez M."/>
            <person name="Maldonado J."/>
            <person name="Maza F."/>
            <person name="Hodar C."/>
            <person name="Cortes M."/>
            <person name="Palma R."/>
            <person name="Andreani C."/>
            <person name="Gaete A."/>
            <person name="Vasquez-Dean J."/>
            <person name="Acuna V."/>
            <person name="Aguado M."/>
            <person name="Mandakovic D."/>
            <person name="Latorre M."/>
            <person name="Orellana A."/>
            <person name="Gutierrez R."/>
            <person name="Montecino M."/>
            <person name="Allende M."/>
            <person name="Maass A."/>
            <person name="Cambiazo V."/>
        </authorList>
    </citation>
    <scope>NUCLEOTIDE SEQUENCE</scope>
    <source>
        <strain evidence="1">ISL-25</strain>
    </source>
</reference>
<organism evidence="1 2">
    <name type="scientific">Pseudomonas fluorescens</name>
    <dbReference type="NCBI Taxonomy" id="294"/>
    <lineage>
        <taxon>Bacteria</taxon>
        <taxon>Pseudomonadati</taxon>
        <taxon>Pseudomonadota</taxon>
        <taxon>Gammaproteobacteria</taxon>
        <taxon>Pseudomonadales</taxon>
        <taxon>Pseudomonadaceae</taxon>
        <taxon>Pseudomonas</taxon>
    </lineage>
</organism>
<dbReference type="RefSeq" id="WP_214917751.1">
    <property type="nucleotide sequence ID" value="NZ_JAGGNX010000022.1"/>
</dbReference>
<dbReference type="EMBL" id="JAGGOB010000020">
    <property type="protein sequence ID" value="MBT2328941.1"/>
    <property type="molecule type" value="Genomic_DNA"/>
</dbReference>
<name>A0A944DXU0_PSEFL</name>
<sequence>MKIFISYTTRDKIITRDFLSILEFELSDLGDIYIDLLHNHSKNKQARVANELQQADIFMLLSTDSIKNSPWVKWEIDTAKAIDLHGVTIHADASTNEFSIDEIRLTISGAIDKLVAARKNPPIKSLKNQRQKIITPMVISATP</sequence>
<dbReference type="Gene3D" id="3.40.50.11200">
    <property type="match status" value="1"/>
</dbReference>
<gene>
    <name evidence="1" type="ORF">J7E47_09445</name>
</gene>
<evidence type="ECO:0000313" key="1">
    <source>
        <dbReference type="EMBL" id="MBT2328941.1"/>
    </source>
</evidence>
<comment type="caution">
    <text evidence="1">The sequence shown here is derived from an EMBL/GenBank/DDBJ whole genome shotgun (WGS) entry which is preliminary data.</text>
</comment>
<dbReference type="AlphaFoldDB" id="A0A944DXU0"/>